<comment type="caution">
    <text evidence="3">The sequence shown here is derived from an EMBL/GenBank/DDBJ whole genome shotgun (WGS) entry which is preliminary data.</text>
</comment>
<sequence>MNMTSSTALNTVPHPQTHTPHPQTATDIQPAVNLTHLTKSFGDLRAVDGLDLSIRPGKVSSVLQTGGLPDDLTVRETVDYTSAIFASSLDTDVVLERAGIADIAGSVVKKCSGGQKQRLRFAMALLPDPALTGARTPRSTSRCPWPHTGR</sequence>
<dbReference type="PANTHER" id="PTHR43038">
    <property type="entry name" value="ATP-BINDING CASSETTE, SUB-FAMILY H, MEMBER 1"/>
    <property type="match status" value="1"/>
</dbReference>
<dbReference type="Proteomes" id="UP001500177">
    <property type="component" value="Unassembled WGS sequence"/>
</dbReference>
<dbReference type="PANTHER" id="PTHR43038:SF3">
    <property type="entry name" value="ABC TRANSPORTER G FAMILY MEMBER 20 ISOFORM X1"/>
    <property type="match status" value="1"/>
</dbReference>
<gene>
    <name evidence="3" type="ORF">GCM10009690_26360</name>
</gene>
<dbReference type="Gene3D" id="3.40.50.300">
    <property type="entry name" value="P-loop containing nucleotide triphosphate hydrolases"/>
    <property type="match status" value="1"/>
</dbReference>
<organism evidence="3 4">
    <name type="scientific">Brevibacterium permense</name>
    <dbReference type="NCBI Taxonomy" id="234834"/>
    <lineage>
        <taxon>Bacteria</taxon>
        <taxon>Bacillati</taxon>
        <taxon>Actinomycetota</taxon>
        <taxon>Actinomycetes</taxon>
        <taxon>Micrococcales</taxon>
        <taxon>Brevibacteriaceae</taxon>
        <taxon>Brevibacterium</taxon>
    </lineage>
</organism>
<dbReference type="InterPro" id="IPR027417">
    <property type="entry name" value="P-loop_NTPase"/>
</dbReference>
<feature type="compositionally biased region" description="Low complexity" evidence="1">
    <location>
        <begin position="13"/>
        <end position="24"/>
    </location>
</feature>
<dbReference type="SUPFAM" id="SSF52540">
    <property type="entry name" value="P-loop containing nucleoside triphosphate hydrolases"/>
    <property type="match status" value="1"/>
</dbReference>
<keyword evidence="4" id="KW-1185">Reference proteome</keyword>
<protein>
    <recommendedName>
        <fullName evidence="2">ABC transporter domain-containing protein</fullName>
    </recommendedName>
</protein>
<dbReference type="Pfam" id="PF00005">
    <property type="entry name" value="ABC_tran"/>
    <property type="match status" value="1"/>
</dbReference>
<evidence type="ECO:0000256" key="1">
    <source>
        <dbReference type="SAM" id="MobiDB-lite"/>
    </source>
</evidence>
<reference evidence="4" key="1">
    <citation type="journal article" date="2019" name="Int. J. Syst. Evol. Microbiol.">
        <title>The Global Catalogue of Microorganisms (GCM) 10K type strain sequencing project: providing services to taxonomists for standard genome sequencing and annotation.</title>
        <authorList>
            <consortium name="The Broad Institute Genomics Platform"/>
            <consortium name="The Broad Institute Genome Sequencing Center for Infectious Disease"/>
            <person name="Wu L."/>
            <person name="Ma J."/>
        </authorList>
    </citation>
    <scope>NUCLEOTIDE SEQUENCE [LARGE SCALE GENOMIC DNA]</scope>
    <source>
        <strain evidence="4">JCM 13318</strain>
    </source>
</reference>
<accession>A0ABP4LE63</accession>
<feature type="region of interest" description="Disordered" evidence="1">
    <location>
        <begin position="1"/>
        <end position="26"/>
    </location>
</feature>
<evidence type="ECO:0000313" key="4">
    <source>
        <dbReference type="Proteomes" id="UP001500177"/>
    </source>
</evidence>
<dbReference type="EMBL" id="BAAALX010000014">
    <property type="protein sequence ID" value="GAA1521838.1"/>
    <property type="molecule type" value="Genomic_DNA"/>
</dbReference>
<evidence type="ECO:0000259" key="2">
    <source>
        <dbReference type="Pfam" id="PF00005"/>
    </source>
</evidence>
<feature type="compositionally biased region" description="Polar residues" evidence="1">
    <location>
        <begin position="1"/>
        <end position="10"/>
    </location>
</feature>
<feature type="domain" description="ABC transporter" evidence="2">
    <location>
        <begin position="51"/>
        <end position="131"/>
    </location>
</feature>
<evidence type="ECO:0000313" key="3">
    <source>
        <dbReference type="EMBL" id="GAA1521838.1"/>
    </source>
</evidence>
<proteinExistence type="predicted"/>
<name>A0ABP4LE63_9MICO</name>
<dbReference type="InterPro" id="IPR003439">
    <property type="entry name" value="ABC_transporter-like_ATP-bd"/>
</dbReference>